<dbReference type="Proteomes" id="UP001152803">
    <property type="component" value="Unassembled WGS sequence"/>
</dbReference>
<evidence type="ECO:0000256" key="9">
    <source>
        <dbReference type="ARBA" id="ARBA00081176"/>
    </source>
</evidence>
<dbReference type="OrthoDB" id="196131at2759"/>
<dbReference type="GO" id="GO:0016787">
    <property type="term" value="F:hydrolase activity"/>
    <property type="evidence" value="ECO:0007669"/>
    <property type="project" value="UniProtKB-KW"/>
</dbReference>
<comment type="caution">
    <text evidence="16">The sequence shown here is derived from an EMBL/GenBank/DDBJ whole genome shotgun (WGS) entry which is preliminary data.</text>
</comment>
<feature type="compositionally biased region" description="Gly residues" evidence="12">
    <location>
        <begin position="158"/>
        <end position="182"/>
    </location>
</feature>
<feature type="domain" description="Helicase ATP-binding" evidence="13">
    <location>
        <begin position="342"/>
        <end position="525"/>
    </location>
</feature>
<dbReference type="SMART" id="SM00487">
    <property type="entry name" value="DEXDc"/>
    <property type="match status" value="1"/>
</dbReference>
<keyword evidence="3 11" id="KW-0547">Nucleotide-binding</keyword>
<proteinExistence type="inferred from homology"/>
<evidence type="ECO:0000256" key="4">
    <source>
        <dbReference type="ARBA" id="ARBA00022801"/>
    </source>
</evidence>
<keyword evidence="5 11" id="KW-0347">Helicase</keyword>
<feature type="short sequence motif" description="Q motif" evidence="10">
    <location>
        <begin position="311"/>
        <end position="339"/>
    </location>
</feature>
<evidence type="ECO:0000259" key="13">
    <source>
        <dbReference type="PROSITE" id="PS51192"/>
    </source>
</evidence>
<dbReference type="InterPro" id="IPR011545">
    <property type="entry name" value="DEAD/DEAH_box_helicase_dom"/>
</dbReference>
<dbReference type="InterPro" id="IPR027417">
    <property type="entry name" value="P-loop_NTPase"/>
</dbReference>
<organism evidence="16 17">
    <name type="scientific">Conger conger</name>
    <name type="common">Conger eel</name>
    <name type="synonym">Muraena conger</name>
    <dbReference type="NCBI Taxonomy" id="82655"/>
    <lineage>
        <taxon>Eukaryota</taxon>
        <taxon>Metazoa</taxon>
        <taxon>Chordata</taxon>
        <taxon>Craniata</taxon>
        <taxon>Vertebrata</taxon>
        <taxon>Euteleostomi</taxon>
        <taxon>Actinopterygii</taxon>
        <taxon>Neopterygii</taxon>
        <taxon>Teleostei</taxon>
        <taxon>Anguilliformes</taxon>
        <taxon>Congridae</taxon>
        <taxon>Conger</taxon>
    </lineage>
</organism>
<evidence type="ECO:0000256" key="10">
    <source>
        <dbReference type="PROSITE-ProRule" id="PRU00552"/>
    </source>
</evidence>
<feature type="compositionally biased region" description="Gly residues" evidence="12">
    <location>
        <begin position="195"/>
        <end position="209"/>
    </location>
</feature>
<dbReference type="GO" id="GO:0051321">
    <property type="term" value="P:meiotic cell cycle"/>
    <property type="evidence" value="ECO:0007669"/>
    <property type="project" value="UniProtKB-KW"/>
</dbReference>
<dbReference type="GO" id="GO:0003724">
    <property type="term" value="F:RNA helicase activity"/>
    <property type="evidence" value="ECO:0007669"/>
    <property type="project" value="UniProtKB-EC"/>
</dbReference>
<keyword evidence="17" id="KW-1185">Reference proteome</keyword>
<dbReference type="GO" id="GO:0003676">
    <property type="term" value="F:nucleic acid binding"/>
    <property type="evidence" value="ECO:0007669"/>
    <property type="project" value="InterPro"/>
</dbReference>
<evidence type="ECO:0000256" key="3">
    <source>
        <dbReference type="ARBA" id="ARBA00022741"/>
    </source>
</evidence>
<dbReference type="EC" id="3.6.4.13" evidence="2"/>
<dbReference type="GO" id="GO:0005524">
    <property type="term" value="F:ATP binding"/>
    <property type="evidence" value="ECO:0007669"/>
    <property type="project" value="UniProtKB-KW"/>
</dbReference>
<evidence type="ECO:0000259" key="14">
    <source>
        <dbReference type="PROSITE" id="PS51194"/>
    </source>
</evidence>
<dbReference type="FunFam" id="3.40.50.300:FF:000397">
    <property type="entry name" value="Probable ATP-dependent RNA helicase DDX4"/>
    <property type="match status" value="1"/>
</dbReference>
<feature type="compositionally biased region" description="Basic and acidic residues" evidence="12">
    <location>
        <begin position="50"/>
        <end position="59"/>
    </location>
</feature>
<dbReference type="PROSITE" id="PS51195">
    <property type="entry name" value="Q_MOTIF"/>
    <property type="match status" value="1"/>
</dbReference>
<dbReference type="SUPFAM" id="SSF52540">
    <property type="entry name" value="P-loop containing nucleoside triphosphate hydrolases"/>
    <property type="match status" value="1"/>
</dbReference>
<feature type="domain" description="DEAD-box RNA helicase Q" evidence="15">
    <location>
        <begin position="311"/>
        <end position="339"/>
    </location>
</feature>
<feature type="domain" description="Helicase C-terminal" evidence="14">
    <location>
        <begin position="537"/>
        <end position="698"/>
    </location>
</feature>
<protein>
    <recommendedName>
        <fullName evidence="2">RNA helicase</fullName>
        <ecNumber evidence="2">3.6.4.13</ecNumber>
    </recommendedName>
    <alternativeName>
        <fullName evidence="9">DEAD box protein 4</fullName>
    </alternativeName>
</protein>
<accession>A0A9Q1D926</accession>
<dbReference type="Pfam" id="PF00270">
    <property type="entry name" value="DEAD"/>
    <property type="match status" value="1"/>
</dbReference>
<evidence type="ECO:0000256" key="5">
    <source>
        <dbReference type="ARBA" id="ARBA00022806"/>
    </source>
</evidence>
<keyword evidence="6 11" id="KW-0067">ATP-binding</keyword>
<feature type="region of interest" description="Disordered" evidence="12">
    <location>
        <begin position="718"/>
        <end position="739"/>
    </location>
</feature>
<dbReference type="PANTHER" id="PTHR47958">
    <property type="entry name" value="ATP-DEPENDENT RNA HELICASE DBP3"/>
    <property type="match status" value="1"/>
</dbReference>
<evidence type="ECO:0000256" key="8">
    <source>
        <dbReference type="ARBA" id="ARBA00047984"/>
    </source>
</evidence>
<keyword evidence="4 11" id="KW-0378">Hydrolase</keyword>
<dbReference type="PROSITE" id="PS51194">
    <property type="entry name" value="HELICASE_CTER"/>
    <property type="match status" value="1"/>
</dbReference>
<dbReference type="InterPro" id="IPR014014">
    <property type="entry name" value="RNA_helicase_DEAD_Q_motif"/>
</dbReference>
<evidence type="ECO:0000256" key="6">
    <source>
        <dbReference type="ARBA" id="ARBA00022840"/>
    </source>
</evidence>
<keyword evidence="7" id="KW-0469">Meiosis</keyword>
<evidence type="ECO:0000256" key="2">
    <source>
        <dbReference type="ARBA" id="ARBA00012552"/>
    </source>
</evidence>
<evidence type="ECO:0000256" key="7">
    <source>
        <dbReference type="ARBA" id="ARBA00023254"/>
    </source>
</evidence>
<dbReference type="CDD" id="cd18052">
    <property type="entry name" value="DEADc_DDX4"/>
    <property type="match status" value="1"/>
</dbReference>
<dbReference type="InterPro" id="IPR001650">
    <property type="entry name" value="Helicase_C-like"/>
</dbReference>
<dbReference type="InterPro" id="IPR014001">
    <property type="entry name" value="Helicase_ATP-bd"/>
</dbReference>
<evidence type="ECO:0000313" key="17">
    <source>
        <dbReference type="Proteomes" id="UP001152803"/>
    </source>
</evidence>
<feature type="region of interest" description="Disordered" evidence="12">
    <location>
        <begin position="1"/>
        <end position="277"/>
    </location>
</feature>
<reference evidence="16" key="1">
    <citation type="journal article" date="2023" name="Science">
        <title>Genome structures resolve the early diversification of teleost fishes.</title>
        <authorList>
            <person name="Parey E."/>
            <person name="Louis A."/>
            <person name="Montfort J."/>
            <person name="Bouchez O."/>
            <person name="Roques C."/>
            <person name="Iampietro C."/>
            <person name="Lluch J."/>
            <person name="Castinel A."/>
            <person name="Donnadieu C."/>
            <person name="Desvignes T."/>
            <person name="Floi Bucao C."/>
            <person name="Jouanno E."/>
            <person name="Wen M."/>
            <person name="Mejri S."/>
            <person name="Dirks R."/>
            <person name="Jansen H."/>
            <person name="Henkel C."/>
            <person name="Chen W.J."/>
            <person name="Zahm M."/>
            <person name="Cabau C."/>
            <person name="Klopp C."/>
            <person name="Thompson A.W."/>
            <person name="Robinson-Rechavi M."/>
            <person name="Braasch I."/>
            <person name="Lecointre G."/>
            <person name="Bobe J."/>
            <person name="Postlethwait J.H."/>
            <person name="Berthelot C."/>
            <person name="Roest Crollius H."/>
            <person name="Guiguen Y."/>
        </authorList>
    </citation>
    <scope>NUCLEOTIDE SEQUENCE</scope>
    <source>
        <strain evidence="16">Concon-B</strain>
    </source>
</reference>
<comment type="catalytic activity">
    <reaction evidence="8">
        <text>ATP + H2O = ADP + phosphate + H(+)</text>
        <dbReference type="Rhea" id="RHEA:13065"/>
        <dbReference type="ChEBI" id="CHEBI:15377"/>
        <dbReference type="ChEBI" id="CHEBI:15378"/>
        <dbReference type="ChEBI" id="CHEBI:30616"/>
        <dbReference type="ChEBI" id="CHEBI:43474"/>
        <dbReference type="ChEBI" id="CHEBI:456216"/>
        <dbReference type="EC" id="3.6.4.13"/>
    </reaction>
</comment>
<evidence type="ECO:0000256" key="11">
    <source>
        <dbReference type="RuleBase" id="RU000492"/>
    </source>
</evidence>
<dbReference type="AlphaFoldDB" id="A0A9Q1D926"/>
<dbReference type="CDD" id="cd18787">
    <property type="entry name" value="SF2_C_DEAD"/>
    <property type="match status" value="1"/>
</dbReference>
<gene>
    <name evidence="16" type="ORF">COCON_G00152170</name>
</gene>
<evidence type="ECO:0000256" key="12">
    <source>
        <dbReference type="SAM" id="MobiDB-lite"/>
    </source>
</evidence>
<comment type="similarity">
    <text evidence="1">Belongs to the DEAD box helicase family. DDX4/VASA subfamily.</text>
</comment>
<feature type="compositionally biased region" description="Gly residues" evidence="12">
    <location>
        <begin position="220"/>
        <end position="238"/>
    </location>
</feature>
<dbReference type="FunFam" id="3.40.50.300:FF:000008">
    <property type="entry name" value="ATP-dependent RNA helicase RhlB"/>
    <property type="match status" value="1"/>
</dbReference>
<dbReference type="PROSITE" id="PS51192">
    <property type="entry name" value="HELICASE_ATP_BIND_1"/>
    <property type="match status" value="1"/>
</dbReference>
<evidence type="ECO:0000256" key="1">
    <source>
        <dbReference type="ARBA" id="ARBA00010132"/>
    </source>
</evidence>
<sequence length="739" mass="78822">MENWEEELANPGSSSTANNDDEGSSWDNGGGNKGKDITDSSWNSGGGRFGGRDGCRDEGGCFGGFRGRGNVSRGSGLRSSADDESSSWNSGGDCFGEANGDGDNEGSSWDKGGGGSGRNRRRDDEGSSWDNGGGGFGGRNRSRDYDGNGNPEDNGSWNTGGGGFRARGGGRGGRGTQGGGRGYSYSSGNDDDGNDGFGGSVGGRGGRPGGFSQDRDDRGGGGGRRGGRRGGFGGGGGYRGRDEEVFSRGQSFNSGQKGEAEDGGPKVIYVPPPPPEEEDSIFAHYETGINFDKYDEILVDVSGSNPPQAVVTFEEAGLCETLARNVSRSGYVKPTPVQKHGIPIIRAGRDLMACAQTGSGKTAAFLLPILHQLMAGGAAASRFSEVQQPEAIIVAPTRELINQIYLEARKFAFGTCVRPVVVYGGISTGYTIREVLKGCNVLCGTPGRLLDIIGRGKIALSKLRYLVLDEADRMLDMGFEPDMRRLVGSPGMPSKENRQTLMFSATYPEDIQRLAADFLKTDYLFLAVGQVGGACSDVEQIVYEVTQYSKRDKLVELLQTTGMERTMVFVETKRKADFIATFLCQENISTTSIHGDREQREREQALGDFRTGRCPVLVATSVAARGLDVEHVQHVVNYDLPSAADEYVHRIGRTGRCGNTGRAVSFFDPAADTPLARSLVKVLSGAQQEVPSWLEEIAFSAHGTTGFNPRGKVFASMDTRKRDPQPAFECNAEGGESWD</sequence>
<name>A0A9Q1D926_CONCO</name>
<dbReference type="PROSITE" id="PS00039">
    <property type="entry name" value="DEAD_ATP_HELICASE"/>
    <property type="match status" value="1"/>
</dbReference>
<evidence type="ECO:0000313" key="16">
    <source>
        <dbReference type="EMBL" id="KAJ8262760.1"/>
    </source>
</evidence>
<dbReference type="InterPro" id="IPR000629">
    <property type="entry name" value="RNA-helicase_DEAD-box_CS"/>
</dbReference>
<dbReference type="SMART" id="SM00490">
    <property type="entry name" value="HELICc"/>
    <property type="match status" value="1"/>
</dbReference>
<dbReference type="Pfam" id="PF00271">
    <property type="entry name" value="Helicase_C"/>
    <property type="match status" value="1"/>
</dbReference>
<evidence type="ECO:0000259" key="15">
    <source>
        <dbReference type="PROSITE" id="PS51195"/>
    </source>
</evidence>
<dbReference type="EMBL" id="JAFJMO010000011">
    <property type="protein sequence ID" value="KAJ8262760.1"/>
    <property type="molecule type" value="Genomic_DNA"/>
</dbReference>
<dbReference type="Gene3D" id="3.40.50.300">
    <property type="entry name" value="P-loop containing nucleotide triphosphate hydrolases"/>
    <property type="match status" value="2"/>
</dbReference>